<dbReference type="InterPro" id="IPR001680">
    <property type="entry name" value="WD40_rpt"/>
</dbReference>
<comment type="caution">
    <text evidence="10">The sequence shown here is derived from an EMBL/GenBank/DDBJ whole genome shotgun (WGS) entry which is preliminary data.</text>
</comment>
<protein>
    <submittedName>
        <fullName evidence="10">Ubiquitin-protein transferase activating protein</fullName>
    </submittedName>
</protein>
<evidence type="ECO:0000313" key="11">
    <source>
        <dbReference type="Proteomes" id="UP000252139"/>
    </source>
</evidence>
<evidence type="ECO:0000256" key="6">
    <source>
        <dbReference type="ARBA" id="ARBA00023306"/>
    </source>
</evidence>
<keyword evidence="5" id="KW-0498">Mitosis</keyword>
<evidence type="ECO:0000259" key="9">
    <source>
        <dbReference type="Pfam" id="PF24807"/>
    </source>
</evidence>
<dbReference type="Gene3D" id="2.130.10.10">
    <property type="entry name" value="YVTN repeat-like/Quinoprotein amine dehydrogenase"/>
    <property type="match status" value="1"/>
</dbReference>
<keyword evidence="3" id="KW-0132">Cell division</keyword>
<feature type="domain" description="CDC20/Fizzy WD40" evidence="9">
    <location>
        <begin position="247"/>
        <end position="535"/>
    </location>
</feature>
<dbReference type="GO" id="GO:0010997">
    <property type="term" value="F:anaphase-promoting complex binding"/>
    <property type="evidence" value="ECO:0007669"/>
    <property type="project" value="InterPro"/>
</dbReference>
<feature type="repeat" description="WD" evidence="7">
    <location>
        <begin position="374"/>
        <end position="415"/>
    </location>
</feature>
<dbReference type="InterPro" id="IPR056150">
    <property type="entry name" value="WD40_CDC20-Fz"/>
</dbReference>
<dbReference type="STRING" id="86630.A0A367JJ98"/>
<keyword evidence="11" id="KW-1185">Reference proteome</keyword>
<dbReference type="InterPro" id="IPR019775">
    <property type="entry name" value="WD40_repeat_CS"/>
</dbReference>
<dbReference type="AlphaFoldDB" id="A0A367JJ98"/>
<dbReference type="CDD" id="cd00200">
    <property type="entry name" value="WD40"/>
    <property type="match status" value="1"/>
</dbReference>
<dbReference type="GO" id="GO:0005680">
    <property type="term" value="C:anaphase-promoting complex"/>
    <property type="evidence" value="ECO:0007669"/>
    <property type="project" value="TreeGrafter"/>
</dbReference>
<dbReference type="InterPro" id="IPR015943">
    <property type="entry name" value="WD40/YVTN_repeat-like_dom_sf"/>
</dbReference>
<dbReference type="GO" id="GO:0031145">
    <property type="term" value="P:anaphase-promoting complex-dependent catabolic process"/>
    <property type="evidence" value="ECO:0007669"/>
    <property type="project" value="TreeGrafter"/>
</dbReference>
<evidence type="ECO:0000256" key="3">
    <source>
        <dbReference type="ARBA" id="ARBA00022618"/>
    </source>
</evidence>
<keyword evidence="10" id="KW-0808">Transferase</keyword>
<proteinExistence type="inferred from homology"/>
<dbReference type="InterPro" id="IPR033010">
    <property type="entry name" value="Cdc20/Fizzy"/>
</dbReference>
<dbReference type="Pfam" id="PF24807">
    <property type="entry name" value="WD40_CDC20-Fz"/>
    <property type="match status" value="1"/>
</dbReference>
<evidence type="ECO:0000256" key="7">
    <source>
        <dbReference type="PROSITE-ProRule" id="PRU00221"/>
    </source>
</evidence>
<name>A0A367JJ98_RHIAZ</name>
<dbReference type="PROSITE" id="PS50082">
    <property type="entry name" value="WD_REPEATS_2"/>
    <property type="match status" value="3"/>
</dbReference>
<feature type="region of interest" description="Disordered" evidence="8">
    <location>
        <begin position="99"/>
        <end position="118"/>
    </location>
</feature>
<accession>A0A367JJ98</accession>
<evidence type="ECO:0000256" key="5">
    <source>
        <dbReference type="ARBA" id="ARBA00022776"/>
    </source>
</evidence>
<dbReference type="PROSITE" id="PS50294">
    <property type="entry name" value="WD_REPEATS_REGION"/>
    <property type="match status" value="2"/>
</dbReference>
<dbReference type="Proteomes" id="UP000252139">
    <property type="component" value="Unassembled WGS sequence"/>
</dbReference>
<dbReference type="OrthoDB" id="10263272at2759"/>
<keyword evidence="4" id="KW-0677">Repeat</keyword>
<evidence type="ECO:0000313" key="10">
    <source>
        <dbReference type="EMBL" id="RCH90018.1"/>
    </source>
</evidence>
<sequence length="568" mass="62706">MSSNTLEPSNEGTERKQDVSASRPVLSRSCSSAPTYSSPSASKKTLLDEKPITKMPLTGPNPNQKTKDNNKQTTQASSSSKSTTSQNPRTLTDFLMRSKTSHSVGSSSSSSQAFQPPSLKRSYSAISSLDTANEHWLNTPIAPKQKRIDTKEVYDRLTPGIADMHSAQVLMSKTQPTSYFDIVGSKSYQEQVANACGIYPDKRILRYGPAPPPTAKVDITKNTQPTLNTSTSSSVKRHIITSPEKILDAPYMIDDYYLNVLDWSCHNVVAVGLGKSVYLWSADNGTIQALNYDYDDPVASLSYSADGAYLAVGTTKGDTQIWDVQANKKLRSMKGQDCRVGVLSWDKHIISSGARDGSIFSHDVRLAKHVVRELYGHADEVCGLKWRWDGELLASGGNDNTVNIWDARTTTPKYTKRTHVSAVKALAWCPWNRSILATGGGRDDKKIHFWNTTTCARLNTIHAGSQVTSLHWSQHYKEIVSTHGLPHNQVTVWGYPTLNKIIDIPAHETRILHSALSPDGQVLATAAADENLKFWRIFESNGKAPLASESARLTEKKEIQLRRSKSIR</sequence>
<keyword evidence="2 7" id="KW-0853">WD repeat</keyword>
<dbReference type="SMART" id="SM00320">
    <property type="entry name" value="WD40"/>
    <property type="match status" value="5"/>
</dbReference>
<dbReference type="FunFam" id="2.130.10.10:FF:000098">
    <property type="entry name" value="WD repeat-containing protein slp1"/>
    <property type="match status" value="1"/>
</dbReference>
<keyword evidence="6" id="KW-0131">Cell cycle</keyword>
<feature type="compositionally biased region" description="Polar residues" evidence="8">
    <location>
        <begin position="1"/>
        <end position="11"/>
    </location>
</feature>
<feature type="compositionally biased region" description="Low complexity" evidence="8">
    <location>
        <begin position="71"/>
        <end position="87"/>
    </location>
</feature>
<organism evidence="10 11">
    <name type="scientific">Rhizopus azygosporus</name>
    <name type="common">Rhizopus microsporus var. azygosporus</name>
    <dbReference type="NCBI Taxonomy" id="86630"/>
    <lineage>
        <taxon>Eukaryota</taxon>
        <taxon>Fungi</taxon>
        <taxon>Fungi incertae sedis</taxon>
        <taxon>Mucoromycota</taxon>
        <taxon>Mucoromycotina</taxon>
        <taxon>Mucoromycetes</taxon>
        <taxon>Mucorales</taxon>
        <taxon>Mucorineae</taxon>
        <taxon>Rhizopodaceae</taxon>
        <taxon>Rhizopus</taxon>
    </lineage>
</organism>
<gene>
    <name evidence="10" type="primary">CDC20_1</name>
    <name evidence="10" type="ORF">CU097_006012</name>
</gene>
<feature type="compositionally biased region" description="Low complexity" evidence="8">
    <location>
        <begin position="101"/>
        <end position="111"/>
    </location>
</feature>
<evidence type="ECO:0000256" key="1">
    <source>
        <dbReference type="ARBA" id="ARBA00006445"/>
    </source>
</evidence>
<reference evidence="10 11" key="1">
    <citation type="journal article" date="2018" name="G3 (Bethesda)">
        <title>Phylogenetic and Phylogenomic Definition of Rhizopus Species.</title>
        <authorList>
            <person name="Gryganskyi A.P."/>
            <person name="Golan J."/>
            <person name="Dolatabadi S."/>
            <person name="Mondo S."/>
            <person name="Robb S."/>
            <person name="Idnurm A."/>
            <person name="Muszewska A."/>
            <person name="Steczkiewicz K."/>
            <person name="Masonjones S."/>
            <person name="Liao H.L."/>
            <person name="Gajdeczka M.T."/>
            <person name="Anike F."/>
            <person name="Vuek A."/>
            <person name="Anishchenko I.M."/>
            <person name="Voigt K."/>
            <person name="de Hoog G.S."/>
            <person name="Smith M.E."/>
            <person name="Heitman J."/>
            <person name="Vilgalys R."/>
            <person name="Stajich J.E."/>
        </authorList>
    </citation>
    <scope>NUCLEOTIDE SEQUENCE [LARGE SCALE GENOMIC DNA]</scope>
    <source>
        <strain evidence="10 11">CBS 357.93</strain>
    </source>
</reference>
<feature type="repeat" description="WD" evidence="7">
    <location>
        <begin position="291"/>
        <end position="332"/>
    </location>
</feature>
<dbReference type="GO" id="GO:0016740">
    <property type="term" value="F:transferase activity"/>
    <property type="evidence" value="ECO:0007669"/>
    <property type="project" value="UniProtKB-KW"/>
</dbReference>
<dbReference type="GO" id="GO:1990757">
    <property type="term" value="F:ubiquitin ligase activator activity"/>
    <property type="evidence" value="ECO:0007669"/>
    <property type="project" value="TreeGrafter"/>
</dbReference>
<feature type="region of interest" description="Disordered" evidence="8">
    <location>
        <begin position="1"/>
        <end position="89"/>
    </location>
</feature>
<evidence type="ECO:0000256" key="2">
    <source>
        <dbReference type="ARBA" id="ARBA00022574"/>
    </source>
</evidence>
<dbReference type="InterPro" id="IPR036322">
    <property type="entry name" value="WD40_repeat_dom_sf"/>
</dbReference>
<dbReference type="GO" id="GO:1905786">
    <property type="term" value="P:positive regulation of anaphase-promoting complex-dependent catabolic process"/>
    <property type="evidence" value="ECO:0007669"/>
    <property type="project" value="TreeGrafter"/>
</dbReference>
<dbReference type="EMBL" id="PJQL01001190">
    <property type="protein sequence ID" value="RCH90018.1"/>
    <property type="molecule type" value="Genomic_DNA"/>
</dbReference>
<dbReference type="GO" id="GO:0051301">
    <property type="term" value="P:cell division"/>
    <property type="evidence" value="ECO:0007669"/>
    <property type="project" value="UniProtKB-KW"/>
</dbReference>
<dbReference type="PROSITE" id="PS00678">
    <property type="entry name" value="WD_REPEATS_1"/>
    <property type="match status" value="1"/>
</dbReference>
<dbReference type="SUPFAM" id="SSF50978">
    <property type="entry name" value="WD40 repeat-like"/>
    <property type="match status" value="1"/>
</dbReference>
<comment type="similarity">
    <text evidence="1">Belongs to the WD repeat CDC20/Fizzy family.</text>
</comment>
<dbReference type="PANTHER" id="PTHR19918:SF8">
    <property type="entry name" value="FI02843P"/>
    <property type="match status" value="1"/>
</dbReference>
<dbReference type="PANTHER" id="PTHR19918">
    <property type="entry name" value="CELL DIVISION CYCLE 20 CDC20 FIZZY -RELATED"/>
    <property type="match status" value="1"/>
</dbReference>
<evidence type="ECO:0000256" key="8">
    <source>
        <dbReference type="SAM" id="MobiDB-lite"/>
    </source>
</evidence>
<feature type="repeat" description="WD" evidence="7">
    <location>
        <begin position="504"/>
        <end position="537"/>
    </location>
</feature>
<evidence type="ECO:0000256" key="4">
    <source>
        <dbReference type="ARBA" id="ARBA00022737"/>
    </source>
</evidence>
<feature type="compositionally biased region" description="Low complexity" evidence="8">
    <location>
        <begin position="27"/>
        <end position="44"/>
    </location>
</feature>